<organism evidence="1 2">
    <name type="scientific">Rubus argutus</name>
    <name type="common">Southern blackberry</name>
    <dbReference type="NCBI Taxonomy" id="59490"/>
    <lineage>
        <taxon>Eukaryota</taxon>
        <taxon>Viridiplantae</taxon>
        <taxon>Streptophyta</taxon>
        <taxon>Embryophyta</taxon>
        <taxon>Tracheophyta</taxon>
        <taxon>Spermatophyta</taxon>
        <taxon>Magnoliopsida</taxon>
        <taxon>eudicotyledons</taxon>
        <taxon>Gunneridae</taxon>
        <taxon>Pentapetalae</taxon>
        <taxon>rosids</taxon>
        <taxon>fabids</taxon>
        <taxon>Rosales</taxon>
        <taxon>Rosaceae</taxon>
        <taxon>Rosoideae</taxon>
        <taxon>Rosoideae incertae sedis</taxon>
        <taxon>Rubus</taxon>
    </lineage>
</organism>
<dbReference type="EMBL" id="JBEDUW010000003">
    <property type="protein sequence ID" value="KAK9940049.1"/>
    <property type="molecule type" value="Genomic_DNA"/>
</dbReference>
<sequence>MAYQRSNRGEQEWRVGSVDQYQMDVLIHIRGSPSQLRDLFQGSPALHLRDHYGTTRSIRGQNCSICEPDYSSNSGVKLRELDRTARDAKIRNARKKHSCGGCCIIFSPLVKIVEVLSLVLSCCF</sequence>
<keyword evidence="2" id="KW-1185">Reference proteome</keyword>
<reference evidence="1 2" key="1">
    <citation type="journal article" date="2023" name="G3 (Bethesda)">
        <title>A chromosome-length genome assembly and annotation of blackberry (Rubus argutus, cv. 'Hillquist').</title>
        <authorList>
            <person name="Bruna T."/>
            <person name="Aryal R."/>
            <person name="Dudchenko O."/>
            <person name="Sargent D.J."/>
            <person name="Mead D."/>
            <person name="Buti M."/>
            <person name="Cavallini A."/>
            <person name="Hytonen T."/>
            <person name="Andres J."/>
            <person name="Pham M."/>
            <person name="Weisz D."/>
            <person name="Mascagni F."/>
            <person name="Usai G."/>
            <person name="Natali L."/>
            <person name="Bassil N."/>
            <person name="Fernandez G.E."/>
            <person name="Lomsadze A."/>
            <person name="Armour M."/>
            <person name="Olukolu B."/>
            <person name="Poorten T."/>
            <person name="Britton C."/>
            <person name="Davik J."/>
            <person name="Ashrafi H."/>
            <person name="Aiden E.L."/>
            <person name="Borodovsky M."/>
            <person name="Worthington M."/>
        </authorList>
    </citation>
    <scope>NUCLEOTIDE SEQUENCE [LARGE SCALE GENOMIC DNA]</scope>
    <source>
        <strain evidence="1">PI 553951</strain>
    </source>
</reference>
<gene>
    <name evidence="1" type="ORF">M0R45_016724</name>
</gene>
<dbReference type="Proteomes" id="UP001457282">
    <property type="component" value="Unassembled WGS sequence"/>
</dbReference>
<name>A0AAW1XVX6_RUBAR</name>
<protein>
    <submittedName>
        <fullName evidence="1">Uncharacterized protein</fullName>
    </submittedName>
</protein>
<comment type="caution">
    <text evidence="1">The sequence shown here is derived from an EMBL/GenBank/DDBJ whole genome shotgun (WGS) entry which is preliminary data.</text>
</comment>
<dbReference type="AlphaFoldDB" id="A0AAW1XVX6"/>
<evidence type="ECO:0000313" key="1">
    <source>
        <dbReference type="EMBL" id="KAK9940049.1"/>
    </source>
</evidence>
<accession>A0AAW1XVX6</accession>
<proteinExistence type="predicted"/>
<evidence type="ECO:0000313" key="2">
    <source>
        <dbReference type="Proteomes" id="UP001457282"/>
    </source>
</evidence>